<reference evidence="2" key="1">
    <citation type="journal article" date="2022" name="bioRxiv">
        <title>Sequencing and chromosome-scale assembly of the giantPleurodeles waltlgenome.</title>
        <authorList>
            <person name="Brown T."/>
            <person name="Elewa A."/>
            <person name="Iarovenko S."/>
            <person name="Subramanian E."/>
            <person name="Araus A.J."/>
            <person name="Petzold A."/>
            <person name="Susuki M."/>
            <person name="Suzuki K.-i.T."/>
            <person name="Hayashi T."/>
            <person name="Toyoda A."/>
            <person name="Oliveira C."/>
            <person name="Osipova E."/>
            <person name="Leigh N.D."/>
            <person name="Simon A."/>
            <person name="Yun M.H."/>
        </authorList>
    </citation>
    <scope>NUCLEOTIDE SEQUENCE</scope>
    <source>
        <strain evidence="2">20211129_DDA</strain>
        <tissue evidence="2">Liver</tissue>
    </source>
</reference>
<dbReference type="Proteomes" id="UP001066276">
    <property type="component" value="Chromosome 3_2"/>
</dbReference>
<comment type="caution">
    <text evidence="2">The sequence shown here is derived from an EMBL/GenBank/DDBJ whole genome shotgun (WGS) entry which is preliminary data.</text>
</comment>
<keyword evidence="3" id="KW-1185">Reference proteome</keyword>
<protein>
    <submittedName>
        <fullName evidence="2">Uncharacterized protein</fullName>
    </submittedName>
</protein>
<sequence length="131" mass="13710">MEVNERSRDLFSAAGRQGGAFSGKPPLGQGRGTPGGHFCSESPVLQVLGAAGAGSFPGTCALRLRLLREADYELPFLEEVTINLLIGTTRDTALVDTGAMEHTCSLVVFGADLRVLSSAEVEDLLLSMTAA</sequence>
<organism evidence="2 3">
    <name type="scientific">Pleurodeles waltl</name>
    <name type="common">Iberian ribbed newt</name>
    <dbReference type="NCBI Taxonomy" id="8319"/>
    <lineage>
        <taxon>Eukaryota</taxon>
        <taxon>Metazoa</taxon>
        <taxon>Chordata</taxon>
        <taxon>Craniata</taxon>
        <taxon>Vertebrata</taxon>
        <taxon>Euteleostomi</taxon>
        <taxon>Amphibia</taxon>
        <taxon>Batrachia</taxon>
        <taxon>Caudata</taxon>
        <taxon>Salamandroidea</taxon>
        <taxon>Salamandridae</taxon>
        <taxon>Pleurodelinae</taxon>
        <taxon>Pleurodeles</taxon>
    </lineage>
</organism>
<accession>A0AAV7U412</accession>
<dbReference type="AlphaFoldDB" id="A0AAV7U412"/>
<evidence type="ECO:0000256" key="1">
    <source>
        <dbReference type="SAM" id="MobiDB-lite"/>
    </source>
</evidence>
<proteinExistence type="predicted"/>
<gene>
    <name evidence="2" type="ORF">NDU88_008301</name>
</gene>
<feature type="region of interest" description="Disordered" evidence="1">
    <location>
        <begin position="15"/>
        <end position="35"/>
    </location>
</feature>
<evidence type="ECO:0000313" key="3">
    <source>
        <dbReference type="Proteomes" id="UP001066276"/>
    </source>
</evidence>
<name>A0AAV7U412_PLEWA</name>
<dbReference type="EMBL" id="JANPWB010000006">
    <property type="protein sequence ID" value="KAJ1183131.1"/>
    <property type="molecule type" value="Genomic_DNA"/>
</dbReference>
<evidence type="ECO:0000313" key="2">
    <source>
        <dbReference type="EMBL" id="KAJ1183131.1"/>
    </source>
</evidence>